<dbReference type="AlphaFoldDB" id="A0A6J4U086"/>
<accession>A0A6J4U086</accession>
<evidence type="ECO:0000256" key="1">
    <source>
        <dbReference type="SAM" id="SignalP"/>
    </source>
</evidence>
<dbReference type="SUPFAM" id="SSF48452">
    <property type="entry name" value="TPR-like"/>
    <property type="match status" value="1"/>
</dbReference>
<protein>
    <submittedName>
        <fullName evidence="2">Uncharacterized protein</fullName>
    </submittedName>
</protein>
<name>A0A6J4U086_9BACT</name>
<reference evidence="2" key="1">
    <citation type="submission" date="2020-02" db="EMBL/GenBank/DDBJ databases">
        <authorList>
            <person name="Meier V. D."/>
        </authorList>
    </citation>
    <scope>NUCLEOTIDE SEQUENCE</scope>
    <source>
        <strain evidence="2">AVDCRST_MAG96</strain>
    </source>
</reference>
<proteinExistence type="predicted"/>
<sequence length="210" mass="23720">MKRVILLFAFGVLSTAVFSQSDKFQKGMQTNIALLDSAKTASDLTTIAANFERIGDAEKTQWLPYYYAGLALTRVGWMDQKIDKDKNAEQIKALCNKAEAIDKNAEILSIRNMAATQQMLVNPQERWQTYGQEASAALQQGMQLDPNNPRLYYLQAMTLFNTPEQFGGGKEKAKPVFEKSLALFKAFKPKSDLYPTWGQKITEEMLQQCK</sequence>
<keyword evidence="1" id="KW-0732">Signal</keyword>
<gene>
    <name evidence="2" type="ORF">AVDCRST_MAG96-3866</name>
</gene>
<dbReference type="InterPro" id="IPR011990">
    <property type="entry name" value="TPR-like_helical_dom_sf"/>
</dbReference>
<feature type="signal peptide" evidence="1">
    <location>
        <begin position="1"/>
        <end position="19"/>
    </location>
</feature>
<organism evidence="2">
    <name type="scientific">uncultured Segetibacter sp</name>
    <dbReference type="NCBI Taxonomy" id="481133"/>
    <lineage>
        <taxon>Bacteria</taxon>
        <taxon>Pseudomonadati</taxon>
        <taxon>Bacteroidota</taxon>
        <taxon>Chitinophagia</taxon>
        <taxon>Chitinophagales</taxon>
        <taxon>Chitinophagaceae</taxon>
        <taxon>Segetibacter</taxon>
        <taxon>environmental samples</taxon>
    </lineage>
</organism>
<feature type="chain" id="PRO_5027084016" evidence="1">
    <location>
        <begin position="20"/>
        <end position="210"/>
    </location>
</feature>
<dbReference type="EMBL" id="CADCVN010001510">
    <property type="protein sequence ID" value="CAA9535425.1"/>
    <property type="molecule type" value="Genomic_DNA"/>
</dbReference>
<evidence type="ECO:0000313" key="2">
    <source>
        <dbReference type="EMBL" id="CAA9535425.1"/>
    </source>
</evidence>
<dbReference type="Gene3D" id="1.25.40.10">
    <property type="entry name" value="Tetratricopeptide repeat domain"/>
    <property type="match status" value="1"/>
</dbReference>